<dbReference type="GO" id="GO:0046872">
    <property type="term" value="F:metal ion binding"/>
    <property type="evidence" value="ECO:0007669"/>
    <property type="project" value="UniProtKB-KW"/>
</dbReference>
<dbReference type="AlphaFoldDB" id="A0A0C3I888"/>
<dbReference type="InParanoid" id="A0A0C3I888"/>
<evidence type="ECO:0000256" key="3">
    <source>
        <dbReference type="ARBA" id="ARBA00022602"/>
    </source>
</evidence>
<dbReference type="GO" id="GO:0004662">
    <property type="term" value="F:CAAX-protein geranylgeranyltransferase activity"/>
    <property type="evidence" value="ECO:0007669"/>
    <property type="project" value="TreeGrafter"/>
</dbReference>
<dbReference type="InterPro" id="IPR001330">
    <property type="entry name" value="Prenyltrans"/>
</dbReference>
<dbReference type="STRING" id="870435.A0A0C3I888"/>
<evidence type="ECO:0000256" key="7">
    <source>
        <dbReference type="ARBA" id="ARBA00022833"/>
    </source>
</evidence>
<keyword evidence="7" id="KW-0862">Zinc</keyword>
<dbReference type="PANTHER" id="PTHR11774">
    <property type="entry name" value="GERANYLGERANYL TRANSFERASE TYPE BETA SUBUNIT"/>
    <property type="match status" value="1"/>
</dbReference>
<dbReference type="Pfam" id="PF00432">
    <property type="entry name" value="Prenyltrans"/>
    <property type="match status" value="1"/>
</dbReference>
<evidence type="ECO:0000256" key="5">
    <source>
        <dbReference type="ARBA" id="ARBA00022723"/>
    </source>
</evidence>
<evidence type="ECO:0000313" key="9">
    <source>
        <dbReference type="EMBL" id="KIN93322.1"/>
    </source>
</evidence>
<keyword evidence="5" id="KW-0479">Metal-binding</keyword>
<keyword evidence="4" id="KW-0808">Transferase</keyword>
<dbReference type="InterPro" id="IPR008930">
    <property type="entry name" value="Terpenoid_cyclase/PrenylTrfase"/>
</dbReference>
<keyword evidence="10" id="KW-1185">Reference proteome</keyword>
<dbReference type="HOGENOM" id="CLU_028946_2_2_1"/>
<dbReference type="PANTHER" id="PTHR11774:SF4">
    <property type="entry name" value="GERANYLGERANYL TRANSFERASE TYPE-1 SUBUNIT BETA"/>
    <property type="match status" value="1"/>
</dbReference>
<accession>A0A0C3I888</accession>
<evidence type="ECO:0000256" key="6">
    <source>
        <dbReference type="ARBA" id="ARBA00022737"/>
    </source>
</evidence>
<comment type="cofactor">
    <cofactor evidence="1">
        <name>Zn(2+)</name>
        <dbReference type="ChEBI" id="CHEBI:29105"/>
    </cofactor>
</comment>
<evidence type="ECO:0000256" key="2">
    <source>
        <dbReference type="ARBA" id="ARBA00010497"/>
    </source>
</evidence>
<protein>
    <recommendedName>
        <fullName evidence="8">Prenyltransferase alpha-alpha toroid domain-containing protein</fullName>
    </recommendedName>
</protein>
<dbReference type="FunCoup" id="A0A0C3I888">
    <property type="interactions" value="281"/>
</dbReference>
<dbReference type="InterPro" id="IPR045089">
    <property type="entry name" value="PGGT1B-like"/>
</dbReference>
<feature type="domain" description="Prenyltransferase alpha-alpha toroid" evidence="8">
    <location>
        <begin position="11"/>
        <end position="322"/>
    </location>
</feature>
<gene>
    <name evidence="9" type="ORF">M404DRAFT_171423</name>
</gene>
<keyword evidence="3" id="KW-0637">Prenyltransferase</keyword>
<dbReference type="SUPFAM" id="SSF48239">
    <property type="entry name" value="Terpenoid cyclases/Protein prenyltransferases"/>
    <property type="match status" value="1"/>
</dbReference>
<evidence type="ECO:0000256" key="1">
    <source>
        <dbReference type="ARBA" id="ARBA00001947"/>
    </source>
</evidence>
<reference evidence="9 10" key="1">
    <citation type="submission" date="2014-04" db="EMBL/GenBank/DDBJ databases">
        <authorList>
            <consortium name="DOE Joint Genome Institute"/>
            <person name="Kuo A."/>
            <person name="Kohler A."/>
            <person name="Costa M.D."/>
            <person name="Nagy L.G."/>
            <person name="Floudas D."/>
            <person name="Copeland A."/>
            <person name="Barry K.W."/>
            <person name="Cichocki N."/>
            <person name="Veneault-Fourrey C."/>
            <person name="LaButti K."/>
            <person name="Lindquist E.A."/>
            <person name="Lipzen A."/>
            <person name="Lundell T."/>
            <person name="Morin E."/>
            <person name="Murat C."/>
            <person name="Sun H."/>
            <person name="Tunlid A."/>
            <person name="Henrissat B."/>
            <person name="Grigoriev I.V."/>
            <person name="Hibbett D.S."/>
            <person name="Martin F."/>
            <person name="Nordberg H.P."/>
            <person name="Cantor M.N."/>
            <person name="Hua S.X."/>
        </authorList>
    </citation>
    <scope>NUCLEOTIDE SEQUENCE [LARGE SCALE GENOMIC DNA]</scope>
    <source>
        <strain evidence="9 10">Marx 270</strain>
    </source>
</reference>
<evidence type="ECO:0000259" key="8">
    <source>
        <dbReference type="Pfam" id="PF00432"/>
    </source>
</evidence>
<comment type="similarity">
    <text evidence="2">Belongs to the protein prenyltransferase subunit beta family.</text>
</comment>
<dbReference type="Proteomes" id="UP000054217">
    <property type="component" value="Unassembled WGS sequence"/>
</dbReference>
<dbReference type="GO" id="GO:0005953">
    <property type="term" value="C:CAAX-protein geranylgeranyltransferase complex"/>
    <property type="evidence" value="ECO:0007669"/>
    <property type="project" value="TreeGrafter"/>
</dbReference>
<dbReference type="OrthoDB" id="24893at2759"/>
<proteinExistence type="inferred from homology"/>
<evidence type="ECO:0000313" key="10">
    <source>
        <dbReference type="Proteomes" id="UP000054217"/>
    </source>
</evidence>
<sequence length="362" mass="39438">MVDDVLPSLVRMGHATHCKRCMIGLPASQVDTDPFKMALVFYCLGTLDLTGQIPADIKASETESWREWIWAQQAHGPGGTGFRPGPFMSVHAERDDTYCESSENAPQMIMTYTALLSLAILRDDFSRLDRSGLIAFLKACQNEDGSFSSEPYGGDADLRTTYCAFAISSMLSDWSGVHIDRALAFVASCRTYEGGYGQTPFSEASGMHSSISGPTYCALASFFLVGQGEQLSESDKLRTVRWLVVNQEPSGGFRGRTCKGADACYSFWCGASIAILGAKELVSELSIVSYIASCQFKFGGIAKVPGDHPDPYHTYLSLAASAQYPVPEVVGADTWLLPALDPLLNATRDTAEWAKRHIRVEN</sequence>
<name>A0A0C3I888_PISTI</name>
<reference evidence="10" key="2">
    <citation type="submission" date="2015-01" db="EMBL/GenBank/DDBJ databases">
        <title>Evolutionary Origins and Diversification of the Mycorrhizal Mutualists.</title>
        <authorList>
            <consortium name="DOE Joint Genome Institute"/>
            <consortium name="Mycorrhizal Genomics Consortium"/>
            <person name="Kohler A."/>
            <person name="Kuo A."/>
            <person name="Nagy L.G."/>
            <person name="Floudas D."/>
            <person name="Copeland A."/>
            <person name="Barry K.W."/>
            <person name="Cichocki N."/>
            <person name="Veneault-Fourrey C."/>
            <person name="LaButti K."/>
            <person name="Lindquist E.A."/>
            <person name="Lipzen A."/>
            <person name="Lundell T."/>
            <person name="Morin E."/>
            <person name="Murat C."/>
            <person name="Riley R."/>
            <person name="Ohm R."/>
            <person name="Sun H."/>
            <person name="Tunlid A."/>
            <person name="Henrissat B."/>
            <person name="Grigoriev I.V."/>
            <person name="Hibbett D.S."/>
            <person name="Martin F."/>
        </authorList>
    </citation>
    <scope>NUCLEOTIDE SEQUENCE [LARGE SCALE GENOMIC DNA]</scope>
    <source>
        <strain evidence="10">Marx 270</strain>
    </source>
</reference>
<dbReference type="Gene3D" id="1.50.10.20">
    <property type="match status" value="1"/>
</dbReference>
<evidence type="ECO:0000256" key="4">
    <source>
        <dbReference type="ARBA" id="ARBA00022679"/>
    </source>
</evidence>
<dbReference type="EMBL" id="KN832180">
    <property type="protein sequence ID" value="KIN93322.1"/>
    <property type="molecule type" value="Genomic_DNA"/>
</dbReference>
<organism evidence="9 10">
    <name type="scientific">Pisolithus tinctorius Marx 270</name>
    <dbReference type="NCBI Taxonomy" id="870435"/>
    <lineage>
        <taxon>Eukaryota</taxon>
        <taxon>Fungi</taxon>
        <taxon>Dikarya</taxon>
        <taxon>Basidiomycota</taxon>
        <taxon>Agaricomycotina</taxon>
        <taxon>Agaricomycetes</taxon>
        <taxon>Agaricomycetidae</taxon>
        <taxon>Boletales</taxon>
        <taxon>Sclerodermatineae</taxon>
        <taxon>Pisolithaceae</taxon>
        <taxon>Pisolithus</taxon>
    </lineage>
</organism>
<keyword evidence="6" id="KW-0677">Repeat</keyword>